<comment type="function">
    <text evidence="3">Catalyzes the formation of 4-diphosphocytidyl-2-C-methyl-D-erythritol from CTP and 2-C-methyl-D-erythritol 4-phosphate (MEP).</text>
</comment>
<comment type="caution">
    <text evidence="4">The sequence shown here is derived from an EMBL/GenBank/DDBJ whole genome shotgun (WGS) entry which is preliminary data.</text>
</comment>
<keyword evidence="1 3" id="KW-0808">Transferase</keyword>
<dbReference type="EMBL" id="JBGCUO010000001">
    <property type="protein sequence ID" value="MEY1661494.1"/>
    <property type="molecule type" value="Genomic_DNA"/>
</dbReference>
<dbReference type="Proteomes" id="UP001562065">
    <property type="component" value="Unassembled WGS sequence"/>
</dbReference>
<dbReference type="InterPro" id="IPR034683">
    <property type="entry name" value="IspD/TarI"/>
</dbReference>
<name>A0ABV4AF79_9GAMM</name>
<keyword evidence="3" id="KW-0414">Isoprene biosynthesis</keyword>
<accession>A0ABV4AF79</accession>
<dbReference type="NCBIfam" id="TIGR00453">
    <property type="entry name" value="ispD"/>
    <property type="match status" value="1"/>
</dbReference>
<dbReference type="PANTHER" id="PTHR32125:SF4">
    <property type="entry name" value="2-C-METHYL-D-ERYTHRITOL 4-PHOSPHATE CYTIDYLYLTRANSFERASE, CHLOROPLASTIC"/>
    <property type="match status" value="1"/>
</dbReference>
<sequence length="223" mass="23638">MPAAGHGSRMAADLPKQYLKLDQRTVAEHSVARLLDSVPLQALVVVVAADDPLWPQLPVASRAGVVTAFGGPTRAESVLNGLAALPGAGDHDWVLVHDMARPCVRAADIRRLIEECGSDGAILAAPVADTLKQSDGSRILATLDRSTVWRALTPQLFPVGALRAALQTALQAGAEITDEASAMERAGWQPRLVAGAADNIKITWPADLPLARFFLAQQQQEHA</sequence>
<feature type="site" description="Transition state stabilizer" evidence="3">
    <location>
        <position position="9"/>
    </location>
</feature>
<proteinExistence type="inferred from homology"/>
<evidence type="ECO:0000313" key="4">
    <source>
        <dbReference type="EMBL" id="MEY1661494.1"/>
    </source>
</evidence>
<organism evidence="4 5">
    <name type="scientific">Isoalcanivorax beigongshangi</name>
    <dbReference type="NCBI Taxonomy" id="3238810"/>
    <lineage>
        <taxon>Bacteria</taxon>
        <taxon>Pseudomonadati</taxon>
        <taxon>Pseudomonadota</taxon>
        <taxon>Gammaproteobacteria</taxon>
        <taxon>Oceanospirillales</taxon>
        <taxon>Alcanivoracaceae</taxon>
        <taxon>Isoalcanivorax</taxon>
    </lineage>
</organism>
<feature type="site" description="Positions MEP for the nucleophilic attack" evidence="3">
    <location>
        <position position="145"/>
    </location>
</feature>
<dbReference type="InterPro" id="IPR029044">
    <property type="entry name" value="Nucleotide-diphossugar_trans"/>
</dbReference>
<reference evidence="4 5" key="1">
    <citation type="submission" date="2024-07" db="EMBL/GenBank/DDBJ databases">
        <authorList>
            <person name="Ren Q."/>
        </authorList>
    </citation>
    <scope>NUCLEOTIDE SEQUENCE [LARGE SCALE GENOMIC DNA]</scope>
    <source>
        <strain evidence="4 5">REN37</strain>
    </source>
</reference>
<evidence type="ECO:0000313" key="5">
    <source>
        <dbReference type="Proteomes" id="UP001562065"/>
    </source>
</evidence>
<evidence type="ECO:0000256" key="3">
    <source>
        <dbReference type="HAMAP-Rule" id="MF_00108"/>
    </source>
</evidence>
<dbReference type="InterPro" id="IPR050088">
    <property type="entry name" value="IspD/TarI_cytidylyltransf_bact"/>
</dbReference>
<dbReference type="CDD" id="cd02516">
    <property type="entry name" value="CDP-ME_synthetase"/>
    <property type="match status" value="1"/>
</dbReference>
<gene>
    <name evidence="3 4" type="primary">ispD</name>
    <name evidence="4" type="ORF">AB5I84_04945</name>
</gene>
<comment type="similarity">
    <text evidence="3">Belongs to the IspD/TarI cytidylyltransferase family. IspD subfamily.</text>
</comment>
<dbReference type="RefSeq" id="WP_369456064.1">
    <property type="nucleotide sequence ID" value="NZ_JBGCUO010000001.1"/>
</dbReference>
<dbReference type="PANTHER" id="PTHR32125">
    <property type="entry name" value="2-C-METHYL-D-ERYTHRITOL 4-PHOSPHATE CYTIDYLYLTRANSFERASE, CHLOROPLASTIC"/>
    <property type="match status" value="1"/>
</dbReference>
<protein>
    <recommendedName>
        <fullName evidence="3">2-C-methyl-D-erythritol 4-phosphate cytidylyltransferase</fullName>
        <ecNumber evidence="3">2.7.7.60</ecNumber>
    </recommendedName>
    <alternativeName>
        <fullName evidence="3">4-diphosphocytidyl-2C-methyl-D-erythritol synthase</fullName>
    </alternativeName>
    <alternativeName>
        <fullName evidence="3">MEP cytidylyltransferase</fullName>
        <shortName evidence="3">MCT</shortName>
    </alternativeName>
</protein>
<feature type="site" description="Transition state stabilizer" evidence="3">
    <location>
        <position position="16"/>
    </location>
</feature>
<dbReference type="HAMAP" id="MF_00108">
    <property type="entry name" value="IspD"/>
    <property type="match status" value="1"/>
</dbReference>
<dbReference type="Gene3D" id="3.90.550.10">
    <property type="entry name" value="Spore Coat Polysaccharide Biosynthesis Protein SpsA, Chain A"/>
    <property type="match status" value="1"/>
</dbReference>
<evidence type="ECO:0000256" key="1">
    <source>
        <dbReference type="ARBA" id="ARBA00022679"/>
    </source>
</evidence>
<dbReference type="Pfam" id="PF01128">
    <property type="entry name" value="IspD"/>
    <property type="match status" value="1"/>
</dbReference>
<keyword evidence="5" id="KW-1185">Reference proteome</keyword>
<comment type="catalytic activity">
    <reaction evidence="3">
        <text>2-C-methyl-D-erythritol 4-phosphate + CTP + H(+) = 4-CDP-2-C-methyl-D-erythritol + diphosphate</text>
        <dbReference type="Rhea" id="RHEA:13429"/>
        <dbReference type="ChEBI" id="CHEBI:15378"/>
        <dbReference type="ChEBI" id="CHEBI:33019"/>
        <dbReference type="ChEBI" id="CHEBI:37563"/>
        <dbReference type="ChEBI" id="CHEBI:57823"/>
        <dbReference type="ChEBI" id="CHEBI:58262"/>
        <dbReference type="EC" id="2.7.7.60"/>
    </reaction>
</comment>
<dbReference type="EC" id="2.7.7.60" evidence="3"/>
<comment type="pathway">
    <text evidence="3">Isoprenoid biosynthesis; isopentenyl diphosphate biosynthesis via DXP pathway; isopentenyl diphosphate from 1-deoxy-D-xylulose 5-phosphate: step 2/6.</text>
</comment>
<dbReference type="SUPFAM" id="SSF53448">
    <property type="entry name" value="Nucleotide-diphospho-sugar transferases"/>
    <property type="match status" value="1"/>
</dbReference>
<dbReference type="InterPro" id="IPR001228">
    <property type="entry name" value="IspD"/>
</dbReference>
<dbReference type="GO" id="GO:0050518">
    <property type="term" value="F:2-C-methyl-D-erythritol 4-phosphate cytidylyltransferase activity"/>
    <property type="evidence" value="ECO:0007669"/>
    <property type="project" value="UniProtKB-EC"/>
</dbReference>
<keyword evidence="2 3" id="KW-0548">Nucleotidyltransferase</keyword>
<evidence type="ECO:0000256" key="2">
    <source>
        <dbReference type="ARBA" id="ARBA00022695"/>
    </source>
</evidence>
<feature type="site" description="Positions MEP for the nucleophilic attack" evidence="3">
    <location>
        <position position="201"/>
    </location>
</feature>